<dbReference type="STRING" id="28198.GCA_001572855_01961"/>
<evidence type="ECO:0000313" key="2">
    <source>
        <dbReference type="EMBL" id="PRM95622.1"/>
    </source>
</evidence>
<proteinExistence type="predicted"/>
<keyword evidence="1" id="KW-0472">Membrane</keyword>
<accession>A0A2S9T9W1</accession>
<name>A0A2S9T9W1_9BACT</name>
<comment type="caution">
    <text evidence="2">The sequence shown here is derived from an EMBL/GenBank/DDBJ whole genome shotgun (WGS) entry which is preliminary data.</text>
</comment>
<keyword evidence="1" id="KW-0812">Transmembrane</keyword>
<feature type="transmembrane region" description="Helical" evidence="1">
    <location>
        <begin position="91"/>
        <end position="118"/>
    </location>
</feature>
<sequence length="197" mass="22917">MQDLTNIVECYSCGLFVQKNDSSKFTQRCPRCDSKLKDENNHSIDSLFFAISSLMLFLILSLYPILSLNLNAQSLDANILKTVYVLFEQDFYIVSFLVLFTIILAPVLNSIIIILVFFQVKFKKEIFKKSLLYDSYHFFKNWGFMEVFIISLIVTYIKLIGMVSNTKFDIGFYVLLGYIFCFIMSHLRFDASVILDD</sequence>
<evidence type="ECO:0000256" key="1">
    <source>
        <dbReference type="SAM" id="Phobius"/>
    </source>
</evidence>
<dbReference type="AlphaFoldDB" id="A0A2S9T9W1"/>
<dbReference type="EMBL" id="NXGE01000001">
    <property type="protein sequence ID" value="PRM95622.1"/>
    <property type="molecule type" value="Genomic_DNA"/>
</dbReference>
<feature type="transmembrane region" description="Helical" evidence="1">
    <location>
        <begin position="139"/>
        <end position="158"/>
    </location>
</feature>
<dbReference type="Pfam" id="PF04403">
    <property type="entry name" value="PqiA"/>
    <property type="match status" value="1"/>
</dbReference>
<organism evidence="2 3">
    <name type="scientific">Aliarcobacter cryaerophilus</name>
    <dbReference type="NCBI Taxonomy" id="28198"/>
    <lineage>
        <taxon>Bacteria</taxon>
        <taxon>Pseudomonadati</taxon>
        <taxon>Campylobacterota</taxon>
        <taxon>Epsilonproteobacteria</taxon>
        <taxon>Campylobacterales</taxon>
        <taxon>Arcobacteraceae</taxon>
        <taxon>Aliarcobacter</taxon>
    </lineage>
</organism>
<feature type="transmembrane region" description="Helical" evidence="1">
    <location>
        <begin position="170"/>
        <end position="189"/>
    </location>
</feature>
<dbReference type="InterPro" id="IPR007498">
    <property type="entry name" value="PqiA-like"/>
</dbReference>
<dbReference type="Proteomes" id="UP000238281">
    <property type="component" value="Unassembled WGS sequence"/>
</dbReference>
<evidence type="ECO:0000313" key="3">
    <source>
        <dbReference type="Proteomes" id="UP000238281"/>
    </source>
</evidence>
<dbReference type="RefSeq" id="WP_105914621.1">
    <property type="nucleotide sequence ID" value="NZ_JAODDJ010000003.1"/>
</dbReference>
<protein>
    <submittedName>
        <fullName evidence="2">Paraquat-inducible protein A</fullName>
    </submittedName>
</protein>
<feature type="transmembrane region" description="Helical" evidence="1">
    <location>
        <begin position="47"/>
        <end position="66"/>
    </location>
</feature>
<keyword evidence="1" id="KW-1133">Transmembrane helix</keyword>
<reference evidence="2 3" key="1">
    <citation type="submission" date="2017-09" db="EMBL/GenBank/DDBJ databases">
        <title>Reassesment of A. cryaerophilus.</title>
        <authorList>
            <person name="Perez-Cataluna A."/>
            <person name="Collado L."/>
            <person name="Salgado O."/>
            <person name="Lefinanco V."/>
            <person name="Figueras M.J."/>
        </authorList>
    </citation>
    <scope>NUCLEOTIDE SEQUENCE [LARGE SCALE GENOMIC DNA]</scope>
    <source>
        <strain evidence="2 3">LMG 10210</strain>
    </source>
</reference>
<gene>
    <name evidence="2" type="ORF">CJ673_01720</name>
</gene>